<comment type="PTM">
    <text evidence="10">Is synthesized initially as an inactive proenzyme. Formation of the active enzyme involves a self-maturation process in which the active site pyruvoyl group is generated from an internal serine residue via an autocatalytic post-translational modification. Two non-identical subunits are generated from the proenzyme in this reaction, and the pyruvate is formed at the N-terminus of the alpha chain, which is derived from the carboxyl end of the proenzyme. The post-translation cleavage follows an unusual pathway, termed non-hydrolytic serinolysis, in which the side chain hydroxyl group of the serine supplies its oxygen atom to form the C-terminus of the beta chain, while the remainder of the serine residue undergoes an oxidative deamination to produce ammonia and the pyruvoyl group blocking the N-terminus of the alpha chain.</text>
</comment>
<keyword evidence="6 10" id="KW-0865">Zymogen</keyword>
<feature type="active site" description="Proton donor; for catalytic activity" evidence="10">
    <location>
        <position position="86"/>
    </location>
</feature>
<evidence type="ECO:0000256" key="8">
    <source>
        <dbReference type="ARBA" id="ARBA00023270"/>
    </source>
</evidence>
<dbReference type="PANTHER" id="PTHR33866">
    <property type="entry name" value="S-ADENOSYLMETHIONINE DECARBOXYLASE PROENZYME"/>
    <property type="match status" value="1"/>
</dbReference>
<accession>A0ABY1JBC7</accession>
<evidence type="ECO:0000256" key="9">
    <source>
        <dbReference type="ARBA" id="ARBA00023317"/>
    </source>
</evidence>
<dbReference type="Gene3D" id="3.30.160.750">
    <property type="match status" value="1"/>
</dbReference>
<comment type="pathway">
    <text evidence="10">Amine and polyamine biosynthesis; S-adenosylmethioninamine biosynthesis; S-adenosylmethioninamine from S-adenosyl-L-methionine: step 1/1.</text>
</comment>
<protein>
    <recommendedName>
        <fullName evidence="10">S-adenosylmethionine decarboxylase proenzyme</fullName>
        <shortName evidence="10">AdoMetDC</shortName>
        <shortName evidence="10">SAMDC</shortName>
        <ecNumber evidence="10">4.1.1.50</ecNumber>
    </recommendedName>
    <component>
        <recommendedName>
            <fullName evidence="10">S-adenosylmethionine decarboxylase beta chain</fullName>
        </recommendedName>
    </component>
    <component>
        <recommendedName>
            <fullName evidence="10">S-adenosylmethionine decarboxylase alpha chain</fullName>
        </recommendedName>
    </component>
</protein>
<keyword evidence="7 10" id="KW-0456">Lyase</keyword>
<evidence type="ECO:0000313" key="11">
    <source>
        <dbReference type="EMBL" id="SIN63499.1"/>
    </source>
</evidence>
<evidence type="ECO:0000313" key="12">
    <source>
        <dbReference type="Proteomes" id="UP000185093"/>
    </source>
</evidence>
<gene>
    <name evidence="10" type="primary">speH</name>
    <name evidence="11" type="ORF">SAMN05444368_0410</name>
</gene>
<dbReference type="NCBIfam" id="TIGR03330">
    <property type="entry name" value="SAM_DCase_Bsu"/>
    <property type="match status" value="1"/>
</dbReference>
<comment type="caution">
    <text evidence="11">The sequence shown here is derived from an EMBL/GenBank/DDBJ whole genome shotgun (WGS) entry which is preliminary data.</text>
</comment>
<evidence type="ECO:0000256" key="6">
    <source>
        <dbReference type="ARBA" id="ARBA00023145"/>
    </source>
</evidence>
<comment type="function">
    <text evidence="10">Catalyzes the decarboxylation of S-adenosylmethionine to S-adenosylmethioninamine (dcAdoMet), the propylamine donor required for the synthesis of the polyamines spermine and spermidine from the diamine putrescine.</text>
</comment>
<dbReference type="Pfam" id="PF02675">
    <property type="entry name" value="AdoMet_dc"/>
    <property type="match status" value="1"/>
</dbReference>
<comment type="similarity">
    <text evidence="10">Belongs to the prokaryotic AdoMetDC family. Type 1 subfamily.</text>
</comment>
<dbReference type="SUPFAM" id="SSF56276">
    <property type="entry name" value="S-adenosylmethionine decarboxylase"/>
    <property type="match status" value="1"/>
</dbReference>
<dbReference type="InterPro" id="IPR017716">
    <property type="entry name" value="S-AdoMet_deCOase_pro-enz"/>
</dbReference>
<feature type="chain" id="PRO_5044916099" description="S-adenosylmethionine decarboxylase alpha chain" evidence="10">
    <location>
        <begin position="66"/>
        <end position="139"/>
    </location>
</feature>
<organism evidence="11 12">
    <name type="scientific">Acetomicrobium flavidum</name>
    <dbReference type="NCBI Taxonomy" id="49896"/>
    <lineage>
        <taxon>Bacteria</taxon>
        <taxon>Thermotogati</taxon>
        <taxon>Synergistota</taxon>
        <taxon>Synergistia</taxon>
        <taxon>Synergistales</taxon>
        <taxon>Acetomicrobiaceae</taxon>
        <taxon>Acetomicrobium</taxon>
    </lineage>
</organism>
<dbReference type="Gene3D" id="3.30.360.110">
    <property type="entry name" value="S-adenosylmethionine decarboxylase domain"/>
    <property type="match status" value="1"/>
</dbReference>
<evidence type="ECO:0000256" key="5">
    <source>
        <dbReference type="ARBA" id="ARBA00023115"/>
    </source>
</evidence>
<feature type="modified residue" description="Pyruvic acid (Ser); by autocatalysis" evidence="10">
    <location>
        <position position="66"/>
    </location>
</feature>
<name>A0ABY1JBC7_9BACT</name>
<dbReference type="InterPro" id="IPR016067">
    <property type="entry name" value="S-AdoMet_deCO2ase_core"/>
</dbReference>
<feature type="site" description="Cleavage (non-hydrolytic); by autolysis" evidence="10">
    <location>
        <begin position="65"/>
        <end position="66"/>
    </location>
</feature>
<evidence type="ECO:0000256" key="3">
    <source>
        <dbReference type="ARBA" id="ARBA00022813"/>
    </source>
</evidence>
<comment type="cofactor">
    <cofactor evidence="10">
        <name>pyruvate</name>
        <dbReference type="ChEBI" id="CHEBI:15361"/>
    </cofactor>
    <text evidence="10">Binds 1 pyruvoyl group covalently per subunit.</text>
</comment>
<feature type="active site" description="Proton acceptor; for processing activity" evidence="10">
    <location>
        <position position="71"/>
    </location>
</feature>
<dbReference type="InterPro" id="IPR042286">
    <property type="entry name" value="AdoMetDC_C"/>
</dbReference>
<dbReference type="InterPro" id="IPR003826">
    <property type="entry name" value="AdoMetDC_fam_prok"/>
</dbReference>
<feature type="chain" id="PRO_5044916100" description="S-adenosylmethionine decarboxylase beta chain" evidence="10">
    <location>
        <begin position="1"/>
        <end position="65"/>
    </location>
</feature>
<feature type="active site" description="Schiff-base intermediate with substrate; via pyruvic acid" evidence="10">
    <location>
        <position position="66"/>
    </location>
</feature>
<keyword evidence="1 10" id="KW-0949">S-adenosyl-L-methionine</keyword>
<evidence type="ECO:0000256" key="2">
    <source>
        <dbReference type="ARBA" id="ARBA00022793"/>
    </source>
</evidence>
<keyword evidence="5 10" id="KW-0620">Polyamine biosynthesis</keyword>
<proteinExistence type="inferred from homology"/>
<dbReference type="EMBL" id="FSQZ01000001">
    <property type="protein sequence ID" value="SIN63499.1"/>
    <property type="molecule type" value="Genomic_DNA"/>
</dbReference>
<dbReference type="InterPro" id="IPR042284">
    <property type="entry name" value="AdoMetDC_N"/>
</dbReference>
<keyword evidence="2 10" id="KW-0210">Decarboxylase</keyword>
<sequence>MTNNQALGKHILMEAYDCEYDVLDDLRGIQSAMIEAAERTGATVVDVAFRKFEPYGVSGVVIISESHLAIHTWPEFGYAAIDLFTCGDKADPWKAFEYLSNYFKPKKITTMEIRRGSLVTTDNKNYVSIDSIRESVKGE</sequence>
<evidence type="ECO:0000256" key="1">
    <source>
        <dbReference type="ARBA" id="ARBA00022691"/>
    </source>
</evidence>
<evidence type="ECO:0000256" key="4">
    <source>
        <dbReference type="ARBA" id="ARBA00023066"/>
    </source>
</evidence>
<keyword evidence="8 10" id="KW-0704">Schiff base</keyword>
<dbReference type="EC" id="4.1.1.50" evidence="10"/>
<dbReference type="PANTHER" id="PTHR33866:SF2">
    <property type="entry name" value="S-ADENOSYLMETHIONINE DECARBOXYLASE PROENZYME"/>
    <property type="match status" value="1"/>
</dbReference>
<dbReference type="Proteomes" id="UP000185093">
    <property type="component" value="Unassembled WGS sequence"/>
</dbReference>
<keyword evidence="9 10" id="KW-0670">Pyruvate</keyword>
<dbReference type="RefSeq" id="WP_014806578.1">
    <property type="nucleotide sequence ID" value="NZ_DAONBL010000002.1"/>
</dbReference>
<evidence type="ECO:0000256" key="7">
    <source>
        <dbReference type="ARBA" id="ARBA00023239"/>
    </source>
</evidence>
<comment type="catalytic activity">
    <reaction evidence="10">
        <text>S-adenosyl-L-methionine + H(+) = S-adenosyl 3-(methylsulfanyl)propylamine + CO2</text>
        <dbReference type="Rhea" id="RHEA:15981"/>
        <dbReference type="ChEBI" id="CHEBI:15378"/>
        <dbReference type="ChEBI" id="CHEBI:16526"/>
        <dbReference type="ChEBI" id="CHEBI:57443"/>
        <dbReference type="ChEBI" id="CHEBI:59789"/>
        <dbReference type="EC" id="4.1.1.50"/>
    </reaction>
</comment>
<comment type="subunit">
    <text evidence="10">Heterotetramer of two alpha and two beta chains arranged as a dimer of alpha/beta heterodimers.</text>
</comment>
<keyword evidence="12" id="KW-1185">Reference proteome</keyword>
<reference evidence="11 12" key="1">
    <citation type="submission" date="2016-11" db="EMBL/GenBank/DDBJ databases">
        <authorList>
            <person name="Varghese N."/>
            <person name="Submissions S."/>
        </authorList>
    </citation>
    <scope>NUCLEOTIDE SEQUENCE [LARGE SCALE GENOMIC DNA]</scope>
    <source>
        <strain evidence="11 12">DSM 20664</strain>
    </source>
</reference>
<dbReference type="HAMAP" id="MF_00464">
    <property type="entry name" value="AdoMetDC_1"/>
    <property type="match status" value="1"/>
</dbReference>
<keyword evidence="4 10" id="KW-0745">Spermidine biosynthesis</keyword>
<keyword evidence="3 10" id="KW-0068">Autocatalytic cleavage</keyword>
<evidence type="ECO:0000256" key="10">
    <source>
        <dbReference type="HAMAP-Rule" id="MF_00464"/>
    </source>
</evidence>